<evidence type="ECO:0000313" key="4">
    <source>
        <dbReference type="Proteomes" id="UP000235916"/>
    </source>
</evidence>
<protein>
    <recommendedName>
        <fullName evidence="2">Response regulatory domain-containing protein</fullName>
    </recommendedName>
</protein>
<dbReference type="SUPFAM" id="SSF52172">
    <property type="entry name" value="CheY-like"/>
    <property type="match status" value="1"/>
</dbReference>
<evidence type="ECO:0000313" key="3">
    <source>
        <dbReference type="EMBL" id="PND37221.1"/>
    </source>
</evidence>
<dbReference type="Proteomes" id="UP000235916">
    <property type="component" value="Unassembled WGS sequence"/>
</dbReference>
<comment type="caution">
    <text evidence="3">The sequence shown here is derived from an EMBL/GenBank/DDBJ whole genome shotgun (WGS) entry which is preliminary data.</text>
</comment>
<dbReference type="Gene3D" id="3.40.50.2300">
    <property type="match status" value="1"/>
</dbReference>
<proteinExistence type="predicted"/>
<evidence type="ECO:0000259" key="2">
    <source>
        <dbReference type="PROSITE" id="PS50110"/>
    </source>
</evidence>
<name>A0A2N8KUU4_9BURK</name>
<dbReference type="SMART" id="SM00448">
    <property type="entry name" value="REC"/>
    <property type="match status" value="1"/>
</dbReference>
<dbReference type="EMBL" id="POSP01000003">
    <property type="protein sequence ID" value="PND37221.1"/>
    <property type="molecule type" value="Genomic_DNA"/>
</dbReference>
<reference evidence="3 4" key="1">
    <citation type="submission" date="2018-01" db="EMBL/GenBank/DDBJ databases">
        <title>Draft genome sequence of Paucibacter aquatile CR182 isolated from freshwater of the Nakdong River.</title>
        <authorList>
            <person name="Choi A."/>
            <person name="Chung E.J."/>
        </authorList>
    </citation>
    <scope>NUCLEOTIDE SEQUENCE [LARGE SCALE GENOMIC DNA]</scope>
    <source>
        <strain evidence="3 4">CR182</strain>
    </source>
</reference>
<dbReference type="RefSeq" id="WP_102767139.1">
    <property type="nucleotide sequence ID" value="NZ_POSP01000003.1"/>
</dbReference>
<sequence length="148" mass="16170">MLELKAFLVEDSPLLQAELIATLEELLPLRVLGVADSEAAALRWLALPGHHVDLLLIDIFLKGGSGLGLLRAVQRLPPPDLPRRLVVLSNYATPEIQRSCLELGADRIFDKSGEIDALILYLRGLPPQLLPQLDPALTGSSRDARRNA</sequence>
<dbReference type="AlphaFoldDB" id="A0A2N8KUU4"/>
<dbReference type="InterPro" id="IPR011006">
    <property type="entry name" value="CheY-like_superfamily"/>
</dbReference>
<evidence type="ECO:0000256" key="1">
    <source>
        <dbReference type="PROSITE-ProRule" id="PRU00169"/>
    </source>
</evidence>
<keyword evidence="4" id="KW-1185">Reference proteome</keyword>
<dbReference type="Pfam" id="PF00072">
    <property type="entry name" value="Response_reg"/>
    <property type="match status" value="1"/>
</dbReference>
<dbReference type="GO" id="GO:0000160">
    <property type="term" value="P:phosphorelay signal transduction system"/>
    <property type="evidence" value="ECO:0007669"/>
    <property type="project" value="InterPro"/>
</dbReference>
<feature type="domain" description="Response regulatory" evidence="2">
    <location>
        <begin position="5"/>
        <end position="126"/>
    </location>
</feature>
<dbReference type="OrthoDB" id="8562345at2"/>
<accession>A0A2N8KUU4</accession>
<dbReference type="InterPro" id="IPR001789">
    <property type="entry name" value="Sig_transdc_resp-reg_receiver"/>
</dbReference>
<feature type="modified residue" description="4-aspartylphosphate" evidence="1">
    <location>
        <position position="58"/>
    </location>
</feature>
<keyword evidence="1" id="KW-0597">Phosphoprotein</keyword>
<dbReference type="PROSITE" id="PS50110">
    <property type="entry name" value="RESPONSE_REGULATORY"/>
    <property type="match status" value="1"/>
</dbReference>
<gene>
    <name evidence="3" type="ORF">C1O66_06535</name>
</gene>
<organism evidence="3 4">
    <name type="scientific">Kinneretia aquatilis</name>
    <dbReference type="NCBI Taxonomy" id="2070761"/>
    <lineage>
        <taxon>Bacteria</taxon>
        <taxon>Pseudomonadati</taxon>
        <taxon>Pseudomonadota</taxon>
        <taxon>Betaproteobacteria</taxon>
        <taxon>Burkholderiales</taxon>
        <taxon>Sphaerotilaceae</taxon>
        <taxon>Roseateles</taxon>
    </lineage>
</organism>